<dbReference type="AlphaFoldDB" id="A0A9X2P273"/>
<feature type="transmembrane region" description="Helical" evidence="1">
    <location>
        <begin position="58"/>
        <end position="75"/>
    </location>
</feature>
<evidence type="ECO:0000256" key="1">
    <source>
        <dbReference type="SAM" id="Phobius"/>
    </source>
</evidence>
<keyword evidence="1" id="KW-0812">Transmembrane</keyword>
<reference evidence="2" key="1">
    <citation type="journal article" date="2022" name="Arch. Microbiol.">
        <title>Bacteroides muris sp. nov. isolated from the cecum of wild-derived house mice.</title>
        <authorList>
            <person name="Fokt H."/>
            <person name="Unni R."/>
            <person name="Repnik U."/>
            <person name="Schmitz R.A."/>
            <person name="Bramkamp M."/>
            <person name="Baines J.F."/>
            <person name="Unterweger D."/>
        </authorList>
    </citation>
    <scope>NUCLEOTIDE SEQUENCE</scope>
    <source>
        <strain evidence="2">KH569_7</strain>
    </source>
</reference>
<comment type="caution">
    <text evidence="2">The sequence shown here is derived from an EMBL/GenBank/DDBJ whole genome shotgun (WGS) entry which is preliminary data.</text>
</comment>
<dbReference type="RefSeq" id="WP_138345338.1">
    <property type="nucleotide sequence ID" value="NZ_JAMZEE010000056.1"/>
</dbReference>
<evidence type="ECO:0000313" key="2">
    <source>
        <dbReference type="EMBL" id="MCR6509725.1"/>
    </source>
</evidence>
<accession>A0A9X2P273</accession>
<proteinExistence type="predicted"/>
<sequence length="109" mass="13344">MDEVRAPAQAGIRIRGRTYLIHLIHIHPQSQSQCLWQDSQRPQWESLHFRTERRVQDWPRGILLVIFPCFLRFWLRFWIGRGRQKLPFLFPFGWKEGYSVFIIKEVYFL</sequence>
<keyword evidence="1" id="KW-0472">Membrane</keyword>
<keyword evidence="1" id="KW-1133">Transmembrane helix</keyword>
<evidence type="ECO:0000313" key="3">
    <source>
        <dbReference type="Proteomes" id="UP001143810"/>
    </source>
</evidence>
<name>A0A9X2P273_9BACE</name>
<reference evidence="2" key="2">
    <citation type="submission" date="2022-04" db="EMBL/GenBank/DDBJ databases">
        <authorList>
            <person name="Fokt H."/>
            <person name="Baines J."/>
        </authorList>
    </citation>
    <scope>NUCLEOTIDE SEQUENCE</scope>
    <source>
        <strain evidence="2">KH569_7</strain>
    </source>
</reference>
<protein>
    <submittedName>
        <fullName evidence="2">Uncharacterized protein</fullName>
    </submittedName>
</protein>
<organism evidence="2 3">
    <name type="scientific">Bacteroides muris</name>
    <name type="common">ex Fokt et al. 2023</name>
    <dbReference type="NCBI Taxonomy" id="2937417"/>
    <lineage>
        <taxon>Bacteria</taxon>
        <taxon>Pseudomonadati</taxon>
        <taxon>Bacteroidota</taxon>
        <taxon>Bacteroidia</taxon>
        <taxon>Bacteroidales</taxon>
        <taxon>Bacteroidaceae</taxon>
        <taxon>Bacteroides</taxon>
    </lineage>
</organism>
<dbReference type="EMBL" id="JAMZEE010000056">
    <property type="protein sequence ID" value="MCR6509725.1"/>
    <property type="molecule type" value="Genomic_DNA"/>
</dbReference>
<gene>
    <name evidence="2" type="ORF">M1B78_16610</name>
</gene>
<dbReference type="Proteomes" id="UP001143810">
    <property type="component" value="Unassembled WGS sequence"/>
</dbReference>